<dbReference type="EMBL" id="BAABHK010000008">
    <property type="protein sequence ID" value="GAA4630293.1"/>
    <property type="molecule type" value="Genomic_DNA"/>
</dbReference>
<name>A0ABP8UFX8_9ACTN</name>
<organism evidence="1 2">
    <name type="scientific">Actinoallomurus vinaceus</name>
    <dbReference type="NCBI Taxonomy" id="1080074"/>
    <lineage>
        <taxon>Bacteria</taxon>
        <taxon>Bacillati</taxon>
        <taxon>Actinomycetota</taxon>
        <taxon>Actinomycetes</taxon>
        <taxon>Streptosporangiales</taxon>
        <taxon>Thermomonosporaceae</taxon>
        <taxon>Actinoallomurus</taxon>
    </lineage>
</organism>
<accession>A0ABP8UFX8</accession>
<reference evidence="2" key="1">
    <citation type="journal article" date="2019" name="Int. J. Syst. Evol. Microbiol.">
        <title>The Global Catalogue of Microorganisms (GCM) 10K type strain sequencing project: providing services to taxonomists for standard genome sequencing and annotation.</title>
        <authorList>
            <consortium name="The Broad Institute Genomics Platform"/>
            <consortium name="The Broad Institute Genome Sequencing Center for Infectious Disease"/>
            <person name="Wu L."/>
            <person name="Ma J."/>
        </authorList>
    </citation>
    <scope>NUCLEOTIDE SEQUENCE [LARGE SCALE GENOMIC DNA]</scope>
    <source>
        <strain evidence="2">JCM 17939</strain>
    </source>
</reference>
<dbReference type="Proteomes" id="UP001501442">
    <property type="component" value="Unassembled WGS sequence"/>
</dbReference>
<dbReference type="Pfam" id="PF06821">
    <property type="entry name" value="Ser_hydrolase"/>
    <property type="match status" value="1"/>
</dbReference>
<dbReference type="PANTHER" id="PTHR15394">
    <property type="entry name" value="SERINE HYDROLASE RBBP9"/>
    <property type="match status" value="1"/>
</dbReference>
<dbReference type="GO" id="GO:0016787">
    <property type="term" value="F:hydrolase activity"/>
    <property type="evidence" value="ECO:0007669"/>
    <property type="project" value="UniProtKB-KW"/>
</dbReference>
<evidence type="ECO:0000313" key="2">
    <source>
        <dbReference type="Proteomes" id="UP001501442"/>
    </source>
</evidence>
<keyword evidence="2" id="KW-1185">Reference proteome</keyword>
<dbReference type="SUPFAM" id="SSF53474">
    <property type="entry name" value="alpha/beta-Hydrolases"/>
    <property type="match status" value="1"/>
</dbReference>
<evidence type="ECO:0000313" key="1">
    <source>
        <dbReference type="EMBL" id="GAA4630293.1"/>
    </source>
</evidence>
<proteinExistence type="predicted"/>
<comment type="caution">
    <text evidence="1">The sequence shown here is derived from an EMBL/GenBank/DDBJ whole genome shotgun (WGS) entry which is preliminary data.</text>
</comment>
<keyword evidence="1" id="KW-0378">Hydrolase</keyword>
<dbReference type="Gene3D" id="3.40.50.1820">
    <property type="entry name" value="alpha/beta hydrolase"/>
    <property type="match status" value="1"/>
</dbReference>
<sequence length="183" mass="20191">MSRIVISHEYASSPDQAWYGHLVRRLPGHDVRVPQLPDPEAPQPEPWFKAVTAEVTDPADTVLVGHSLGGVTLLRVLEQHDGEPYAGVVLVASMAHEVGYDQLAAFFEGGFDWDRIRRAAKAFRVLVAIDDPVLTPDPLVHVRLFAEHLGAKALVTPDGVHFSRLQDRRELDEAVALVTDLLP</sequence>
<dbReference type="InterPro" id="IPR029058">
    <property type="entry name" value="AB_hydrolase_fold"/>
</dbReference>
<dbReference type="RefSeq" id="WP_345433958.1">
    <property type="nucleotide sequence ID" value="NZ_BAABHK010000008.1"/>
</dbReference>
<protein>
    <submittedName>
        <fullName evidence="1">Alpha/beta hydrolase</fullName>
    </submittedName>
</protein>
<dbReference type="PANTHER" id="PTHR15394:SF3">
    <property type="entry name" value="SERINE HYDROLASE RBBP9"/>
    <property type="match status" value="1"/>
</dbReference>
<gene>
    <name evidence="1" type="ORF">GCM10023196_055050</name>
</gene>
<dbReference type="InterPro" id="IPR010662">
    <property type="entry name" value="RBBP9/YdeN"/>
</dbReference>